<evidence type="ECO:0000256" key="4">
    <source>
        <dbReference type="ARBA" id="ARBA00022692"/>
    </source>
</evidence>
<comment type="subcellular location">
    <subcellularLocation>
        <location evidence="1">Membrane</location>
        <topology evidence="1">Multi-pass membrane protein</topology>
    </subcellularLocation>
</comment>
<evidence type="ECO:0000256" key="9">
    <source>
        <dbReference type="ARBA" id="ARBA00023160"/>
    </source>
</evidence>
<feature type="transmembrane region" description="Helical" evidence="10">
    <location>
        <begin position="36"/>
        <end position="58"/>
    </location>
</feature>
<comment type="catalytic activity">
    <reaction evidence="10">
        <text>a very-long-chain acyl-CoA + malonyl-CoA + H(+) = a very-long-chain 3-oxoacyl-CoA + CO2 + CoA</text>
        <dbReference type="Rhea" id="RHEA:32727"/>
        <dbReference type="ChEBI" id="CHEBI:15378"/>
        <dbReference type="ChEBI" id="CHEBI:16526"/>
        <dbReference type="ChEBI" id="CHEBI:57287"/>
        <dbReference type="ChEBI" id="CHEBI:57384"/>
        <dbReference type="ChEBI" id="CHEBI:90725"/>
        <dbReference type="ChEBI" id="CHEBI:90736"/>
        <dbReference type="EC" id="2.3.1.199"/>
    </reaction>
</comment>
<dbReference type="InterPro" id="IPR002076">
    <property type="entry name" value="ELO_fam"/>
</dbReference>
<dbReference type="EMBL" id="JAHYIQ010000019">
    <property type="protein sequence ID" value="KAK1124133.1"/>
    <property type="molecule type" value="Genomic_DNA"/>
</dbReference>
<dbReference type="Proteomes" id="UP001177670">
    <property type="component" value="Unassembled WGS sequence"/>
</dbReference>
<feature type="transmembrane region" description="Helical" evidence="10">
    <location>
        <begin position="119"/>
        <end position="140"/>
    </location>
</feature>
<feature type="transmembrane region" description="Helical" evidence="10">
    <location>
        <begin position="70"/>
        <end position="89"/>
    </location>
</feature>
<reference evidence="11" key="1">
    <citation type="submission" date="2021-10" db="EMBL/GenBank/DDBJ databases">
        <title>Melipona bicolor Genome sequencing and assembly.</title>
        <authorList>
            <person name="Araujo N.S."/>
            <person name="Arias M.C."/>
        </authorList>
    </citation>
    <scope>NUCLEOTIDE SEQUENCE</scope>
    <source>
        <strain evidence="11">USP_2M_L1-L4_2017</strain>
        <tissue evidence="11">Whole body</tissue>
    </source>
</reference>
<dbReference type="GO" id="GO:0034626">
    <property type="term" value="P:fatty acid elongation, polyunsaturated fatty acid"/>
    <property type="evidence" value="ECO:0007669"/>
    <property type="project" value="TreeGrafter"/>
</dbReference>
<dbReference type="GO" id="GO:0034625">
    <property type="term" value="P:fatty acid elongation, monounsaturated fatty acid"/>
    <property type="evidence" value="ECO:0007669"/>
    <property type="project" value="TreeGrafter"/>
</dbReference>
<keyword evidence="5 10" id="KW-0276">Fatty acid metabolism</keyword>
<evidence type="ECO:0000256" key="3">
    <source>
        <dbReference type="ARBA" id="ARBA00022679"/>
    </source>
</evidence>
<evidence type="ECO:0000256" key="2">
    <source>
        <dbReference type="ARBA" id="ARBA00022516"/>
    </source>
</evidence>
<name>A0AA40FRS3_9HYME</name>
<dbReference type="EC" id="2.3.1.199" evidence="10"/>
<keyword evidence="3 10" id="KW-0808">Transferase</keyword>
<comment type="similarity">
    <text evidence="10">Belongs to the ELO family.</text>
</comment>
<feature type="transmembrane region" description="Helical" evidence="10">
    <location>
        <begin position="201"/>
        <end position="227"/>
    </location>
</feature>
<dbReference type="PANTHER" id="PTHR11157">
    <property type="entry name" value="FATTY ACID ACYL TRANSFERASE-RELATED"/>
    <property type="match status" value="1"/>
</dbReference>
<dbReference type="GO" id="GO:0030148">
    <property type="term" value="P:sphingolipid biosynthetic process"/>
    <property type="evidence" value="ECO:0007669"/>
    <property type="project" value="TreeGrafter"/>
</dbReference>
<evidence type="ECO:0000256" key="5">
    <source>
        <dbReference type="ARBA" id="ARBA00022832"/>
    </source>
</evidence>
<dbReference type="InterPro" id="IPR030457">
    <property type="entry name" value="ELO_CS"/>
</dbReference>
<proteinExistence type="inferred from homology"/>
<keyword evidence="4 10" id="KW-0812">Transmembrane</keyword>
<evidence type="ECO:0000313" key="12">
    <source>
        <dbReference type="Proteomes" id="UP001177670"/>
    </source>
</evidence>
<feature type="transmembrane region" description="Helical" evidence="10">
    <location>
        <begin position="147"/>
        <end position="165"/>
    </location>
</feature>
<comment type="caution">
    <text evidence="11">The sequence shown here is derived from an EMBL/GenBank/DDBJ whole genome shotgun (WGS) entry which is preliminary data.</text>
</comment>
<gene>
    <name evidence="11" type="ORF">K0M31_007157</name>
</gene>
<dbReference type="GO" id="GO:0009922">
    <property type="term" value="F:fatty acid elongase activity"/>
    <property type="evidence" value="ECO:0007669"/>
    <property type="project" value="UniProtKB-EC"/>
</dbReference>
<dbReference type="GO" id="GO:0019367">
    <property type="term" value="P:fatty acid elongation, saturated fatty acid"/>
    <property type="evidence" value="ECO:0007669"/>
    <property type="project" value="TreeGrafter"/>
</dbReference>
<keyword evidence="12" id="KW-1185">Reference proteome</keyword>
<keyword evidence="7 10" id="KW-0443">Lipid metabolism</keyword>
<protein>
    <recommendedName>
        <fullName evidence="10">Elongation of very long chain fatty acids protein</fullName>
        <ecNumber evidence="10">2.3.1.199</ecNumber>
    </recommendedName>
    <alternativeName>
        <fullName evidence="10">Very-long-chain 3-oxoacyl-CoA synthase</fullName>
    </alternativeName>
</protein>
<evidence type="ECO:0000256" key="8">
    <source>
        <dbReference type="ARBA" id="ARBA00023136"/>
    </source>
</evidence>
<dbReference type="GO" id="GO:0042761">
    <property type="term" value="P:very long-chain fatty acid biosynthetic process"/>
    <property type="evidence" value="ECO:0007669"/>
    <property type="project" value="TreeGrafter"/>
</dbReference>
<dbReference type="Pfam" id="PF01151">
    <property type="entry name" value="ELO"/>
    <property type="match status" value="1"/>
</dbReference>
<keyword evidence="6 10" id="KW-1133">Transmembrane helix</keyword>
<feature type="transmembrane region" description="Helical" evidence="10">
    <location>
        <begin position="239"/>
        <end position="261"/>
    </location>
</feature>
<dbReference type="GO" id="GO:0005789">
    <property type="term" value="C:endoplasmic reticulum membrane"/>
    <property type="evidence" value="ECO:0007669"/>
    <property type="project" value="TreeGrafter"/>
</dbReference>
<evidence type="ECO:0000256" key="10">
    <source>
        <dbReference type="RuleBase" id="RU361115"/>
    </source>
</evidence>
<dbReference type="PANTHER" id="PTHR11157:SF17">
    <property type="entry name" value="ELONGATION OF VERY LONG CHAIN FATTY ACIDS PROTEIN 6"/>
    <property type="match status" value="1"/>
</dbReference>
<keyword evidence="2 10" id="KW-0444">Lipid biosynthesis</keyword>
<evidence type="ECO:0000256" key="1">
    <source>
        <dbReference type="ARBA" id="ARBA00004141"/>
    </source>
</evidence>
<sequence>MNKVHDIQVTVPNYSHVFNVEKTYFYPDNQAWLTNNFPYCFYCCGIYVILIFGGKCYMSNRPKFNLRGPLALWSGLLATFSIIGFSRTVPELFHVLEQYGFYHSVCTPSNILQDRVSGFWTWMFVLSKIPEFIDTIFIVLRKQPLIFLHWYHHLSVSLFVWYMYAETVATSRWYTVMNYFVHSMMYSYYSLKAMQYKLPKSVAVTITMLQIVQMIMGCTVTTVAYYYRKSGHFECYISQKNFIVCFLVYFNYLVLFARFFYKSYLSGKRANKDEKIRFVGTANTNAKKKVN</sequence>
<keyword evidence="9 10" id="KW-0275">Fatty acid biosynthesis</keyword>
<accession>A0AA40FRS3</accession>
<evidence type="ECO:0000313" key="11">
    <source>
        <dbReference type="EMBL" id="KAK1124133.1"/>
    </source>
</evidence>
<evidence type="ECO:0000256" key="7">
    <source>
        <dbReference type="ARBA" id="ARBA00023098"/>
    </source>
</evidence>
<organism evidence="11 12">
    <name type="scientific">Melipona bicolor</name>
    <dbReference type="NCBI Taxonomy" id="60889"/>
    <lineage>
        <taxon>Eukaryota</taxon>
        <taxon>Metazoa</taxon>
        <taxon>Ecdysozoa</taxon>
        <taxon>Arthropoda</taxon>
        <taxon>Hexapoda</taxon>
        <taxon>Insecta</taxon>
        <taxon>Pterygota</taxon>
        <taxon>Neoptera</taxon>
        <taxon>Endopterygota</taxon>
        <taxon>Hymenoptera</taxon>
        <taxon>Apocrita</taxon>
        <taxon>Aculeata</taxon>
        <taxon>Apoidea</taxon>
        <taxon>Anthophila</taxon>
        <taxon>Apidae</taxon>
        <taxon>Melipona</taxon>
    </lineage>
</organism>
<dbReference type="PROSITE" id="PS01188">
    <property type="entry name" value="ELO"/>
    <property type="match status" value="1"/>
</dbReference>
<evidence type="ECO:0000256" key="6">
    <source>
        <dbReference type="ARBA" id="ARBA00022989"/>
    </source>
</evidence>
<dbReference type="AlphaFoldDB" id="A0AA40FRS3"/>
<keyword evidence="8 10" id="KW-0472">Membrane</keyword>